<dbReference type="EMBL" id="CP040710">
    <property type="protein sequence ID" value="QCX02373.1"/>
    <property type="molecule type" value="Genomic_DNA"/>
</dbReference>
<gene>
    <name evidence="2" type="ORF">FGM00_13190</name>
</gene>
<evidence type="ECO:0000313" key="3">
    <source>
        <dbReference type="Proteomes" id="UP000310017"/>
    </source>
</evidence>
<dbReference type="OrthoDB" id="119916at2"/>
<dbReference type="Pfam" id="PF04248">
    <property type="entry name" value="NTP_transf_9"/>
    <property type="match status" value="1"/>
</dbReference>
<sequence>MNWLLKARESWENTGNKRPPFAVAPKKGQRSVWDFPRPPVIEKVQQPVMVKYQGETIADSHEALAILETASPPTYYIPVRDIDLDALVSLPGKTSMCEWKGVAVYWALKDSIDRAVAWSYPKPFTEFEILKNHLAFYPQRLECYVNAERVEAQASEFYAGWITPDLTGPFKGEKGTEHW</sequence>
<dbReference type="Proteomes" id="UP000310017">
    <property type="component" value="Chromosome"/>
</dbReference>
<accession>A0A5B7SZ82</accession>
<reference evidence="2 3" key="1">
    <citation type="submission" date="2019-05" db="EMBL/GenBank/DDBJ databases">
        <title>Genome sequencing of F202Z8.</title>
        <authorList>
            <person name="Kwon Y.M."/>
        </authorList>
    </citation>
    <scope>NUCLEOTIDE SEQUENCE [LARGE SCALE GENOMIC DNA]</scope>
    <source>
        <strain evidence="2 3">F202Z8</strain>
    </source>
</reference>
<dbReference type="AlphaFoldDB" id="A0A5B7SZ82"/>
<evidence type="ECO:0000259" key="1">
    <source>
        <dbReference type="Pfam" id="PF04248"/>
    </source>
</evidence>
<dbReference type="KEGG" id="asag:FGM00_13190"/>
<dbReference type="InterPro" id="IPR007361">
    <property type="entry name" value="DUF427"/>
</dbReference>
<keyword evidence="3" id="KW-1185">Reference proteome</keyword>
<name>A0A5B7SZ82_9FLAO</name>
<protein>
    <submittedName>
        <fullName evidence="2">DUF427 domain-containing protein</fullName>
    </submittedName>
</protein>
<evidence type="ECO:0000313" key="2">
    <source>
        <dbReference type="EMBL" id="QCX02373.1"/>
    </source>
</evidence>
<dbReference type="Gene3D" id="2.170.150.40">
    <property type="entry name" value="Domain of unknown function (DUF427)"/>
    <property type="match status" value="1"/>
</dbReference>
<dbReference type="PANTHER" id="PTHR43058:SF1">
    <property type="entry name" value="DUF427 DOMAIN-CONTAINING PROTEIN"/>
    <property type="match status" value="1"/>
</dbReference>
<dbReference type="PANTHER" id="PTHR43058">
    <property type="entry name" value="SLR0655 PROTEIN"/>
    <property type="match status" value="1"/>
</dbReference>
<feature type="domain" description="DUF427" evidence="1">
    <location>
        <begin position="49"/>
        <end position="138"/>
    </location>
</feature>
<proteinExistence type="predicted"/>
<dbReference type="InterPro" id="IPR038694">
    <property type="entry name" value="DUF427_sf"/>
</dbReference>
<organism evidence="2 3">
    <name type="scientific">Aggregatimonas sangjinii</name>
    <dbReference type="NCBI Taxonomy" id="2583587"/>
    <lineage>
        <taxon>Bacteria</taxon>
        <taxon>Pseudomonadati</taxon>
        <taxon>Bacteroidota</taxon>
        <taxon>Flavobacteriia</taxon>
        <taxon>Flavobacteriales</taxon>
        <taxon>Flavobacteriaceae</taxon>
        <taxon>Aggregatimonas</taxon>
    </lineage>
</organism>